<dbReference type="Proteomes" id="UP000218831">
    <property type="component" value="Unassembled WGS sequence"/>
</dbReference>
<protein>
    <submittedName>
        <fullName evidence="2">Uncharacterized protein</fullName>
    </submittedName>
</protein>
<keyword evidence="1" id="KW-0812">Transmembrane</keyword>
<feature type="transmembrane region" description="Helical" evidence="1">
    <location>
        <begin position="32"/>
        <end position="49"/>
    </location>
</feature>
<evidence type="ECO:0000256" key="1">
    <source>
        <dbReference type="SAM" id="Phobius"/>
    </source>
</evidence>
<proteinExistence type="predicted"/>
<dbReference type="AlphaFoldDB" id="A0A2A2G4T3"/>
<accession>A0A2A2G4T3</accession>
<reference evidence="2 3" key="1">
    <citation type="submission" date="2017-08" db="EMBL/GenBank/DDBJ databases">
        <title>Aliifodinibius alkalisoli sp. nov., isolated from saline alkaline soil.</title>
        <authorList>
            <person name="Liu D."/>
            <person name="Zhang G."/>
        </authorList>
    </citation>
    <scope>NUCLEOTIDE SEQUENCE [LARGE SCALE GENOMIC DNA]</scope>
    <source>
        <strain evidence="2 3">WN023</strain>
    </source>
</reference>
<sequence length="63" mass="7373">MTYFIFGFAVGVFVSGLIEKYHKNEATNWINSSYLFLLSGITFVIYIYLDWSTLQIVFENLFS</sequence>
<organism evidence="2 3">
    <name type="scientific">Fodinibius salipaludis</name>
    <dbReference type="NCBI Taxonomy" id="2032627"/>
    <lineage>
        <taxon>Bacteria</taxon>
        <taxon>Pseudomonadati</taxon>
        <taxon>Balneolota</taxon>
        <taxon>Balneolia</taxon>
        <taxon>Balneolales</taxon>
        <taxon>Balneolaceae</taxon>
        <taxon>Fodinibius</taxon>
    </lineage>
</organism>
<keyword evidence="3" id="KW-1185">Reference proteome</keyword>
<comment type="caution">
    <text evidence="2">The sequence shown here is derived from an EMBL/GenBank/DDBJ whole genome shotgun (WGS) entry which is preliminary data.</text>
</comment>
<keyword evidence="1" id="KW-1133">Transmembrane helix</keyword>
<name>A0A2A2G4T3_9BACT</name>
<evidence type="ECO:0000313" key="3">
    <source>
        <dbReference type="Proteomes" id="UP000218831"/>
    </source>
</evidence>
<gene>
    <name evidence="2" type="ORF">CK503_14950</name>
</gene>
<evidence type="ECO:0000313" key="2">
    <source>
        <dbReference type="EMBL" id="PAU92786.1"/>
    </source>
</evidence>
<keyword evidence="1" id="KW-0472">Membrane</keyword>
<dbReference type="EMBL" id="NSKE01000013">
    <property type="protein sequence ID" value="PAU92786.1"/>
    <property type="molecule type" value="Genomic_DNA"/>
</dbReference>